<dbReference type="AlphaFoldDB" id="A0A4S8QZF5"/>
<proteinExistence type="predicted"/>
<evidence type="ECO:0000256" key="1">
    <source>
        <dbReference type="SAM" id="MobiDB-lite"/>
    </source>
</evidence>
<keyword evidence="3" id="KW-1185">Reference proteome</keyword>
<dbReference type="OrthoDB" id="3500748at2759"/>
<evidence type="ECO:0000313" key="3">
    <source>
        <dbReference type="Proteomes" id="UP000308671"/>
    </source>
</evidence>
<comment type="caution">
    <text evidence="2">The sequence shown here is derived from an EMBL/GenBank/DDBJ whole genome shotgun (WGS) entry which is preliminary data.</text>
</comment>
<organism evidence="2 3">
    <name type="scientific">Botrytis galanthina</name>
    <dbReference type="NCBI Taxonomy" id="278940"/>
    <lineage>
        <taxon>Eukaryota</taxon>
        <taxon>Fungi</taxon>
        <taxon>Dikarya</taxon>
        <taxon>Ascomycota</taxon>
        <taxon>Pezizomycotina</taxon>
        <taxon>Leotiomycetes</taxon>
        <taxon>Helotiales</taxon>
        <taxon>Sclerotiniaceae</taxon>
        <taxon>Botrytis</taxon>
    </lineage>
</organism>
<name>A0A4S8QZF5_9HELO</name>
<gene>
    <name evidence="2" type="ORF">BGAL_0189g00150</name>
</gene>
<sequence length="131" mass="14914">MPPVRRRRTPQEKLRAYNDKNAEDPTLIYKGERCPDATICVLSRVIWIRGENKFADAVVVSGPTLAGEGQRERIVVAENASSRYHWHTYFVRYLNDGETRSHVSDRPVAEADLVERAYPNSKVDRPGSTNT</sequence>
<reference evidence="2 3" key="1">
    <citation type="submission" date="2017-12" db="EMBL/GenBank/DDBJ databases">
        <title>Comparative genomics of Botrytis spp.</title>
        <authorList>
            <person name="Valero-Jimenez C.A."/>
            <person name="Tapia P."/>
            <person name="Veloso J."/>
            <person name="Silva-Moreno E."/>
            <person name="Staats M."/>
            <person name="Valdes J.H."/>
            <person name="Van Kan J.A.L."/>
        </authorList>
    </citation>
    <scope>NUCLEOTIDE SEQUENCE [LARGE SCALE GENOMIC DNA]</scope>
    <source>
        <strain evidence="2 3">MUCL435</strain>
    </source>
</reference>
<protein>
    <submittedName>
        <fullName evidence="2">Uncharacterized protein</fullName>
    </submittedName>
</protein>
<dbReference type="Proteomes" id="UP000308671">
    <property type="component" value="Unassembled WGS sequence"/>
</dbReference>
<evidence type="ECO:0000313" key="2">
    <source>
        <dbReference type="EMBL" id="THV49562.1"/>
    </source>
</evidence>
<feature type="compositionally biased region" description="Basic and acidic residues" evidence="1">
    <location>
        <begin position="101"/>
        <end position="115"/>
    </location>
</feature>
<dbReference type="EMBL" id="PQXL01000189">
    <property type="protein sequence ID" value="THV49562.1"/>
    <property type="molecule type" value="Genomic_DNA"/>
</dbReference>
<accession>A0A4S8QZF5</accession>
<feature type="region of interest" description="Disordered" evidence="1">
    <location>
        <begin position="101"/>
        <end position="131"/>
    </location>
</feature>